<dbReference type="PANTHER" id="PTHR11485:SF29">
    <property type="entry name" value="TRANSFERRIN 2"/>
    <property type="match status" value="1"/>
</dbReference>
<comment type="caution">
    <text evidence="4">The sequence shown here is derived from an EMBL/GenBank/DDBJ whole genome shotgun (WGS) entry which is preliminary data.</text>
</comment>
<name>A0A3S3NCL3_9MAGN</name>
<feature type="compositionally biased region" description="Low complexity" evidence="1">
    <location>
        <begin position="43"/>
        <end position="58"/>
    </location>
</feature>
<dbReference type="GO" id="GO:0006826">
    <property type="term" value="P:iron ion transport"/>
    <property type="evidence" value="ECO:0007669"/>
    <property type="project" value="TreeGrafter"/>
</dbReference>
<dbReference type="SUPFAM" id="SSF53850">
    <property type="entry name" value="Periplasmic binding protein-like II"/>
    <property type="match status" value="1"/>
</dbReference>
<dbReference type="EMBL" id="QPKB01000012">
    <property type="protein sequence ID" value="RWR96685.1"/>
    <property type="molecule type" value="Genomic_DNA"/>
</dbReference>
<feature type="domain" description="Transferrin-like" evidence="3">
    <location>
        <begin position="109"/>
        <end position="422"/>
    </location>
</feature>
<dbReference type="GO" id="GO:0005886">
    <property type="term" value="C:plasma membrane"/>
    <property type="evidence" value="ECO:0007669"/>
    <property type="project" value="TreeGrafter"/>
</dbReference>
<evidence type="ECO:0000259" key="3">
    <source>
        <dbReference type="PROSITE" id="PS51408"/>
    </source>
</evidence>
<dbReference type="CDD" id="cd13529">
    <property type="entry name" value="PBP2_transferrin"/>
    <property type="match status" value="1"/>
</dbReference>
<dbReference type="GO" id="GO:0005615">
    <property type="term" value="C:extracellular space"/>
    <property type="evidence" value="ECO:0007669"/>
    <property type="project" value="TreeGrafter"/>
</dbReference>
<accession>A0A3S3NCL3</accession>
<proteinExistence type="predicted"/>
<dbReference type="Pfam" id="PF00405">
    <property type="entry name" value="Transferrin"/>
    <property type="match status" value="1"/>
</dbReference>
<keyword evidence="2" id="KW-0732">Signal</keyword>
<feature type="chain" id="PRO_5018540750" evidence="2">
    <location>
        <begin position="20"/>
        <end position="469"/>
    </location>
</feature>
<dbReference type="AlphaFoldDB" id="A0A3S3NCL3"/>
<feature type="region of interest" description="Disordered" evidence="1">
    <location>
        <begin position="30"/>
        <end position="62"/>
    </location>
</feature>
<organism evidence="4 5">
    <name type="scientific">Cinnamomum micranthum f. kanehirae</name>
    <dbReference type="NCBI Taxonomy" id="337451"/>
    <lineage>
        <taxon>Eukaryota</taxon>
        <taxon>Viridiplantae</taxon>
        <taxon>Streptophyta</taxon>
        <taxon>Embryophyta</taxon>
        <taxon>Tracheophyta</taxon>
        <taxon>Spermatophyta</taxon>
        <taxon>Magnoliopsida</taxon>
        <taxon>Magnoliidae</taxon>
        <taxon>Laurales</taxon>
        <taxon>Lauraceae</taxon>
        <taxon>Cinnamomum</taxon>
    </lineage>
</organism>
<evidence type="ECO:0000256" key="2">
    <source>
        <dbReference type="SAM" id="SignalP"/>
    </source>
</evidence>
<dbReference type="GO" id="GO:0055037">
    <property type="term" value="C:recycling endosome"/>
    <property type="evidence" value="ECO:0007669"/>
    <property type="project" value="TreeGrafter"/>
</dbReference>
<keyword evidence="5" id="KW-1185">Reference proteome</keyword>
<dbReference type="PRINTS" id="PR00422">
    <property type="entry name" value="TRANSFERRIN"/>
</dbReference>
<protein>
    <submittedName>
        <fullName evidence="4">Serotransferrin-like protein</fullName>
    </submittedName>
</protein>
<evidence type="ECO:0000313" key="5">
    <source>
        <dbReference type="Proteomes" id="UP000283530"/>
    </source>
</evidence>
<dbReference type="Proteomes" id="UP000283530">
    <property type="component" value="Unassembled WGS sequence"/>
</dbReference>
<dbReference type="SMART" id="SM00094">
    <property type="entry name" value="TR_FER"/>
    <property type="match status" value="1"/>
</dbReference>
<dbReference type="STRING" id="337451.A0A3S3NCL3"/>
<gene>
    <name evidence="4" type="ORF">CKAN_02608300</name>
</gene>
<sequence length="469" mass="50230">MQIVTVILIVFSLSWPSLFHPTLQDIVPAPAPVNGSDGGPGTGPTTSSSPSPRSSGSPAQAPDVEVGRHFVADVAPAPALDGGGSGPPPEVVVAPPTPVVEKESESGTVSWCAVRDEFEDCQNFISLLKWTDGYIWKCVQRRTTEECLDAIKNNEADLINLDPGLAYIAFLNYSMKAIANEIYCNHAKSYSSVAVVNRKVCEENHGISVKDFKGRKSCHGGYSTATGWNYPVNYLKGLEDLNRSSDREIVSGFFSSVCAPSEFKGMGECSGCGNDNSSCSTSYHGHLGAFRCLVEELGDIAFTKEDTALLYSLEGPYNKSWSTKSINEFMYLCPQGGCREINGYPGNCIFGTVPANVIMAHNSISSEKRLAVLQTLQNATWVDALYSGKNGNGHLLSSSAQGLAAVKKLTRSYLGLSASISQAIQELNVKEVPATPSTDNPASDVSSATLQVFQQQWLVALFSLLLGIL</sequence>
<reference evidence="4 5" key="1">
    <citation type="journal article" date="2019" name="Nat. Plants">
        <title>Stout camphor tree genome fills gaps in understanding of flowering plant genome evolution.</title>
        <authorList>
            <person name="Chaw S.M."/>
            <person name="Liu Y.C."/>
            <person name="Wu Y.W."/>
            <person name="Wang H.Y."/>
            <person name="Lin C.I."/>
            <person name="Wu C.S."/>
            <person name="Ke H.M."/>
            <person name="Chang L.Y."/>
            <person name="Hsu C.Y."/>
            <person name="Yang H.T."/>
            <person name="Sudianto E."/>
            <person name="Hsu M.H."/>
            <person name="Wu K.P."/>
            <person name="Wang L.N."/>
            <person name="Leebens-Mack J.H."/>
            <person name="Tsai I.J."/>
        </authorList>
    </citation>
    <scope>NUCLEOTIDE SEQUENCE [LARGE SCALE GENOMIC DNA]</scope>
    <source>
        <strain evidence="5">cv. Chaw 1501</strain>
        <tissue evidence="4">Young leaves</tissue>
    </source>
</reference>
<evidence type="ECO:0000256" key="1">
    <source>
        <dbReference type="SAM" id="MobiDB-lite"/>
    </source>
</evidence>
<dbReference type="Gene3D" id="3.40.190.10">
    <property type="entry name" value="Periplasmic binding protein-like II"/>
    <property type="match status" value="2"/>
</dbReference>
<feature type="signal peptide" evidence="2">
    <location>
        <begin position="1"/>
        <end position="19"/>
    </location>
</feature>
<dbReference type="InterPro" id="IPR001156">
    <property type="entry name" value="Transferrin-like_dom"/>
</dbReference>
<dbReference type="GO" id="GO:0005769">
    <property type="term" value="C:early endosome"/>
    <property type="evidence" value="ECO:0007669"/>
    <property type="project" value="TreeGrafter"/>
</dbReference>
<evidence type="ECO:0000313" key="4">
    <source>
        <dbReference type="EMBL" id="RWR96685.1"/>
    </source>
</evidence>
<dbReference type="PANTHER" id="PTHR11485">
    <property type="entry name" value="TRANSFERRIN"/>
    <property type="match status" value="1"/>
</dbReference>
<dbReference type="OrthoDB" id="9981115at2759"/>
<dbReference type="PROSITE" id="PS51408">
    <property type="entry name" value="TRANSFERRIN_LIKE_4"/>
    <property type="match status" value="1"/>
</dbReference>